<reference evidence="1 2" key="1">
    <citation type="submission" date="2015-12" db="EMBL/GenBank/DDBJ databases">
        <title>Draft genome sequence of Moniliophthora roreri, the causal agent of frosty pod rot of cacao.</title>
        <authorList>
            <person name="Aime M.C."/>
            <person name="Diaz-Valderrama J.R."/>
            <person name="Kijpornyongpan T."/>
            <person name="Phillips-Mora W."/>
        </authorList>
    </citation>
    <scope>NUCLEOTIDE SEQUENCE [LARGE SCALE GENOMIC DNA]</scope>
    <source>
        <strain evidence="1 2">MCA 2952</strain>
    </source>
</reference>
<proteinExistence type="predicted"/>
<evidence type="ECO:0000313" key="2">
    <source>
        <dbReference type="Proteomes" id="UP000054988"/>
    </source>
</evidence>
<gene>
    <name evidence="1" type="ORF">WG66_4498</name>
</gene>
<organism evidence="1 2">
    <name type="scientific">Moniliophthora roreri</name>
    <name type="common">Frosty pod rot fungus</name>
    <name type="synonym">Monilia roreri</name>
    <dbReference type="NCBI Taxonomy" id="221103"/>
    <lineage>
        <taxon>Eukaryota</taxon>
        <taxon>Fungi</taxon>
        <taxon>Dikarya</taxon>
        <taxon>Basidiomycota</taxon>
        <taxon>Agaricomycotina</taxon>
        <taxon>Agaricomycetes</taxon>
        <taxon>Agaricomycetidae</taxon>
        <taxon>Agaricales</taxon>
        <taxon>Marasmiineae</taxon>
        <taxon>Marasmiaceae</taxon>
        <taxon>Moniliophthora</taxon>
    </lineage>
</organism>
<accession>A0A0W0G2Z3</accession>
<name>A0A0W0G2Z3_MONRR</name>
<protein>
    <submittedName>
        <fullName evidence="1">Uncharacterized protein</fullName>
    </submittedName>
</protein>
<comment type="caution">
    <text evidence="1">The sequence shown here is derived from an EMBL/GenBank/DDBJ whole genome shotgun (WGS) entry which is preliminary data.</text>
</comment>
<dbReference type="Proteomes" id="UP000054988">
    <property type="component" value="Unassembled WGS sequence"/>
</dbReference>
<sequence>MSRVAYVSHFILPNKHPILSILSSVAFHSNYFLHHIHFKHKT</sequence>
<evidence type="ECO:0000313" key="1">
    <source>
        <dbReference type="EMBL" id="KTB42925.1"/>
    </source>
</evidence>
<dbReference type="AlphaFoldDB" id="A0A0W0G2Z3"/>
<dbReference type="EMBL" id="LATX01001273">
    <property type="protein sequence ID" value="KTB42925.1"/>
    <property type="molecule type" value="Genomic_DNA"/>
</dbReference>